<feature type="region of interest" description="Disordered" evidence="1">
    <location>
        <begin position="46"/>
        <end position="76"/>
    </location>
</feature>
<organism evidence="2 3">
    <name type="scientific">Elaeophora elaphi</name>
    <dbReference type="NCBI Taxonomy" id="1147741"/>
    <lineage>
        <taxon>Eukaryota</taxon>
        <taxon>Metazoa</taxon>
        <taxon>Ecdysozoa</taxon>
        <taxon>Nematoda</taxon>
        <taxon>Chromadorea</taxon>
        <taxon>Rhabditida</taxon>
        <taxon>Spirurina</taxon>
        <taxon>Spiruromorpha</taxon>
        <taxon>Filarioidea</taxon>
        <taxon>Onchocercidae</taxon>
        <taxon>Elaeophora</taxon>
    </lineage>
</organism>
<sequence>MSEKGKDAQATKLEKSDKHLNKPIQAIKKLKNHFYKLGKKNKSGATDTVLPIARNTDTTSKTTDASRTEDTSRSLITHSTESIRNPEPLQESIISRIMKPMQSRVINIYKNDDSKPIHNVDLSRGKVTSKSLNLFRNTETIHNAAVDFQTPNTARNTVADIPRNTDIPRMSDTFRVNDLQGDIKMPQNAEILSRNIKEIGKNEEITGKNIDITHGKSLISGEKSPPEMMEQSPQPRTSQSLLMSAEDIKAMKAELPEKTKVEAFSDEAIEQQLASLNQ</sequence>
<protein>
    <submittedName>
        <fullName evidence="3">WH2 domain-containing protein</fullName>
    </submittedName>
</protein>
<evidence type="ECO:0000313" key="3">
    <source>
        <dbReference type="WBParaSite" id="EEL_0000078101-mRNA-1"/>
    </source>
</evidence>
<name>A0A0R3RH70_9BILA</name>
<accession>A0A0R3RH70</accession>
<evidence type="ECO:0000313" key="2">
    <source>
        <dbReference type="Proteomes" id="UP000050640"/>
    </source>
</evidence>
<dbReference type="Proteomes" id="UP000050640">
    <property type="component" value="Unplaced"/>
</dbReference>
<keyword evidence="2" id="KW-1185">Reference proteome</keyword>
<reference evidence="3" key="1">
    <citation type="submission" date="2017-02" db="UniProtKB">
        <authorList>
            <consortium name="WormBaseParasite"/>
        </authorList>
    </citation>
    <scope>IDENTIFICATION</scope>
</reference>
<feature type="region of interest" description="Disordered" evidence="1">
    <location>
        <begin position="1"/>
        <end position="23"/>
    </location>
</feature>
<feature type="compositionally biased region" description="Basic and acidic residues" evidence="1">
    <location>
        <begin position="1"/>
        <end position="20"/>
    </location>
</feature>
<dbReference type="WBParaSite" id="EEL_0000078101-mRNA-1">
    <property type="protein sequence ID" value="EEL_0000078101-mRNA-1"/>
    <property type="gene ID" value="EEL_0000078101"/>
</dbReference>
<proteinExistence type="predicted"/>
<feature type="region of interest" description="Disordered" evidence="1">
    <location>
        <begin position="216"/>
        <end position="239"/>
    </location>
</feature>
<evidence type="ECO:0000256" key="1">
    <source>
        <dbReference type="SAM" id="MobiDB-lite"/>
    </source>
</evidence>
<dbReference type="AlphaFoldDB" id="A0A0R3RH70"/>